<organism evidence="1">
    <name type="scientific">marine sediment metagenome</name>
    <dbReference type="NCBI Taxonomy" id="412755"/>
    <lineage>
        <taxon>unclassified sequences</taxon>
        <taxon>metagenomes</taxon>
        <taxon>ecological metagenomes</taxon>
    </lineage>
</organism>
<sequence length="33" mass="3786">DVYTNTLRQEYDVVALVGMKEVKTKIGSSRNDR</sequence>
<dbReference type="AlphaFoldDB" id="X1B599"/>
<accession>X1B599</accession>
<name>X1B599_9ZZZZ</name>
<reference evidence="1" key="1">
    <citation type="journal article" date="2014" name="Front. Microbiol.">
        <title>High frequency of phylogenetically diverse reductive dehalogenase-homologous genes in deep subseafloor sedimentary metagenomes.</title>
        <authorList>
            <person name="Kawai M."/>
            <person name="Futagami T."/>
            <person name="Toyoda A."/>
            <person name="Takaki Y."/>
            <person name="Nishi S."/>
            <person name="Hori S."/>
            <person name="Arai W."/>
            <person name="Tsubouchi T."/>
            <person name="Morono Y."/>
            <person name="Uchiyama I."/>
            <person name="Ito T."/>
            <person name="Fujiyama A."/>
            <person name="Inagaki F."/>
            <person name="Takami H."/>
        </authorList>
    </citation>
    <scope>NUCLEOTIDE SEQUENCE</scope>
    <source>
        <strain evidence="1">Expedition CK06-06</strain>
    </source>
</reference>
<proteinExistence type="predicted"/>
<protein>
    <submittedName>
        <fullName evidence="1">Uncharacterized protein</fullName>
    </submittedName>
</protein>
<feature type="non-terminal residue" evidence="1">
    <location>
        <position position="1"/>
    </location>
</feature>
<comment type="caution">
    <text evidence="1">The sequence shown here is derived from an EMBL/GenBank/DDBJ whole genome shotgun (WGS) entry which is preliminary data.</text>
</comment>
<dbReference type="EMBL" id="BART01012305">
    <property type="protein sequence ID" value="GAG79358.1"/>
    <property type="molecule type" value="Genomic_DNA"/>
</dbReference>
<gene>
    <name evidence="1" type="ORF">S01H4_25756</name>
</gene>
<evidence type="ECO:0000313" key="1">
    <source>
        <dbReference type="EMBL" id="GAG79358.1"/>
    </source>
</evidence>